<dbReference type="SUPFAM" id="SSF50331">
    <property type="entry name" value="MOP-like"/>
    <property type="match status" value="1"/>
</dbReference>
<keyword evidence="3 7" id="KW-0547">Nucleotide-binding</keyword>
<dbReference type="PANTHER" id="PTHR42781:SF4">
    <property type="entry name" value="SPERMIDINE_PUTRESCINE IMPORT ATP-BINDING PROTEIN POTA"/>
    <property type="match status" value="1"/>
</dbReference>
<sequence length="391" mass="43939">MLKYKDNIGIGGKKGIGKKDIKIVNVNKSFDGVQILKDINLTIEQGEFFSIIGPSGCGKTTLLRMIAGFISPDSGAIYLGDENIVDLPPNLRNVNTIFQKYALFPHLNVFENVAFPLRIKKTDEKTINEEVMKYLKLVGLDEHSTKKVSQLSGGQQQRVSIARALINKPGVLLLDEPLSALDAKLRQNLLIELDLIHDEVGITFIFITHDQQEALSISDRIAVMNAGKILQVGTPAEVYEAPADTFVADFLGENNFFSGKVTGIINEELAKIDLEGIGEIIIEQDKKVQIGDRVTVSLRPEKIRLSKNEITKSKNCINSVAVYVDEYIYSGFQSKYYVHLKNNKDLKFKIFLQHAAFFDDNDEKAIWWDEDAYITWDAFDGYLVEVESEKK</sequence>
<evidence type="ECO:0000256" key="5">
    <source>
        <dbReference type="ARBA" id="ARBA00022967"/>
    </source>
</evidence>
<keyword evidence="5 7" id="KW-1278">Translocase</keyword>
<dbReference type="InterPro" id="IPR008995">
    <property type="entry name" value="Mo/tungstate-bd_C_term_dom"/>
</dbReference>
<dbReference type="InterPro" id="IPR050093">
    <property type="entry name" value="ABC_SmlMolc_Importer"/>
</dbReference>
<dbReference type="EMBL" id="GG770383">
    <property type="protein sequence ID" value="EFG28426.2"/>
    <property type="molecule type" value="Genomic_DNA"/>
</dbReference>
<name>D6LJ50_9FUSO</name>
<keyword evidence="4 7" id="KW-0067">ATP-binding</keyword>
<evidence type="ECO:0000256" key="7">
    <source>
        <dbReference type="RuleBase" id="RU364083"/>
    </source>
</evidence>
<comment type="function">
    <text evidence="7">Part of the ABC transporter complex PotABCD involved in spermidine/putrescine import. Responsible for energy coupling to the transport system.</text>
</comment>
<organism evidence="9 10">
    <name type="scientific">Fusobacterium periodonticum 1_1_41FAA</name>
    <dbReference type="NCBI Taxonomy" id="469621"/>
    <lineage>
        <taxon>Bacteria</taxon>
        <taxon>Fusobacteriati</taxon>
        <taxon>Fusobacteriota</taxon>
        <taxon>Fusobacteriia</taxon>
        <taxon>Fusobacteriales</taxon>
        <taxon>Fusobacteriaceae</taxon>
        <taxon>Fusobacterium</taxon>
    </lineage>
</organism>
<evidence type="ECO:0000256" key="2">
    <source>
        <dbReference type="ARBA" id="ARBA00022475"/>
    </source>
</evidence>
<keyword evidence="2 7" id="KW-1003">Cell membrane</keyword>
<evidence type="ECO:0000313" key="10">
    <source>
        <dbReference type="Proteomes" id="UP000003964"/>
    </source>
</evidence>
<dbReference type="GO" id="GO:0005524">
    <property type="term" value="F:ATP binding"/>
    <property type="evidence" value="ECO:0007669"/>
    <property type="project" value="UniProtKB-KW"/>
</dbReference>
<dbReference type="EC" id="7.6.2.11" evidence="7"/>
<dbReference type="PROSITE" id="PS00211">
    <property type="entry name" value="ABC_TRANSPORTER_1"/>
    <property type="match status" value="1"/>
</dbReference>
<dbReference type="PROSITE" id="PS50893">
    <property type="entry name" value="ABC_TRANSPORTER_2"/>
    <property type="match status" value="1"/>
</dbReference>
<dbReference type="InterPro" id="IPR005893">
    <property type="entry name" value="PotA-like"/>
</dbReference>
<dbReference type="Gene3D" id="2.40.50.100">
    <property type="match status" value="1"/>
</dbReference>
<comment type="similarity">
    <text evidence="7">Belongs to the ABC transporter superfamily. Spermidine/putrescine importer (TC 3.A.1.11.1) family.</text>
</comment>
<dbReference type="CDD" id="cd03300">
    <property type="entry name" value="ABC_PotA_N"/>
    <property type="match status" value="1"/>
</dbReference>
<evidence type="ECO:0000259" key="8">
    <source>
        <dbReference type="PROSITE" id="PS50893"/>
    </source>
</evidence>
<keyword evidence="6 7" id="KW-0472">Membrane</keyword>
<dbReference type="Pfam" id="PF08402">
    <property type="entry name" value="TOBE_2"/>
    <property type="match status" value="1"/>
</dbReference>
<dbReference type="InterPro" id="IPR017871">
    <property type="entry name" value="ABC_transporter-like_CS"/>
</dbReference>
<gene>
    <name evidence="7" type="primary">potA</name>
    <name evidence="9" type="ORF">HMPREF0400_01769</name>
</gene>
<comment type="catalytic activity">
    <reaction evidence="7">
        <text>ATP + H2O + polyamine-[polyamine-binding protein]Side 1 = ADP + phosphate + polyamineSide 2 + [polyamine-binding protein]Side 1.</text>
        <dbReference type="EC" id="7.6.2.11"/>
    </reaction>
</comment>
<evidence type="ECO:0000256" key="3">
    <source>
        <dbReference type="ARBA" id="ARBA00022741"/>
    </source>
</evidence>
<dbReference type="InterPro" id="IPR003593">
    <property type="entry name" value="AAA+_ATPase"/>
</dbReference>
<feature type="domain" description="ABC transporter" evidence="8">
    <location>
        <begin position="21"/>
        <end position="251"/>
    </location>
</feature>
<dbReference type="InterPro" id="IPR027417">
    <property type="entry name" value="P-loop_NTPase"/>
</dbReference>
<protein>
    <recommendedName>
        <fullName evidence="7">Spermidine/putrescine import ATP-binding protein PotA</fullName>
        <ecNumber evidence="7">7.6.2.11</ecNumber>
    </recommendedName>
</protein>
<dbReference type="InterPro" id="IPR017879">
    <property type="entry name" value="PotA_ATP-bd"/>
</dbReference>
<accession>D6LJ50</accession>
<dbReference type="AlphaFoldDB" id="D6LJ50"/>
<dbReference type="Gene3D" id="3.40.50.300">
    <property type="entry name" value="P-loop containing nucleotide triphosphate hydrolases"/>
    <property type="match status" value="1"/>
</dbReference>
<evidence type="ECO:0000313" key="9">
    <source>
        <dbReference type="EMBL" id="EFG28426.2"/>
    </source>
</evidence>
<evidence type="ECO:0000256" key="1">
    <source>
        <dbReference type="ARBA" id="ARBA00022448"/>
    </source>
</evidence>
<comment type="subunit">
    <text evidence="7">The complex is composed of two ATP-binding proteins (PotA), two transmembrane proteins (PotB and PotC) and a solute-binding protein (PotD).</text>
</comment>
<reference evidence="9 10" key="1">
    <citation type="submission" date="2010-03" db="EMBL/GenBank/DDBJ databases">
        <title>The Genome Sequence of Fusobacterium sp. 1_1_41FAA.</title>
        <authorList>
            <consortium name="The Broad Institute Genome Sequencing Platform"/>
            <person name="Ward D."/>
            <person name="Earl A."/>
            <person name="Feldgarden M."/>
            <person name="Gevers D."/>
            <person name="Young S.K."/>
            <person name="Zeng Q."/>
            <person name="Koehrsen M."/>
            <person name="Alvarado L."/>
            <person name="Berlin A."/>
            <person name="Borenstein D."/>
            <person name="Chapman S."/>
            <person name="Chen Z."/>
            <person name="Engels R."/>
            <person name="Freedman E."/>
            <person name="Gellesch M."/>
            <person name="Goldberg J."/>
            <person name="Griggs A."/>
            <person name="Gujja S."/>
            <person name="Heilman E."/>
            <person name="Heiman D."/>
            <person name="Hepburn T."/>
            <person name="Howarth C."/>
            <person name="Jen D."/>
            <person name="Larson L."/>
            <person name="Mehta T."/>
            <person name="Park D."/>
            <person name="Pearson M."/>
            <person name="Richards J."/>
            <person name="Roberts A."/>
            <person name="Saif S."/>
            <person name="Shea T."/>
            <person name="Shenoy N."/>
            <person name="Sisk P."/>
            <person name="Stolte C."/>
            <person name="Sykes S."/>
            <person name="Walk T."/>
            <person name="White J."/>
            <person name="Yandava C."/>
            <person name="Strauss J.C."/>
            <person name="Ambrose C.E."/>
            <person name="Allen-Vercoe E."/>
            <person name="Haas B."/>
            <person name="Henn M.R."/>
            <person name="Nusbaum C."/>
            <person name="Birren B."/>
        </authorList>
    </citation>
    <scope>NUCLEOTIDE SEQUENCE [LARGE SCALE GENOMIC DNA]</scope>
    <source>
        <strain evidence="9 10">1_1_41FAA</strain>
    </source>
</reference>
<evidence type="ECO:0000256" key="6">
    <source>
        <dbReference type="ARBA" id="ARBA00023136"/>
    </source>
</evidence>
<evidence type="ECO:0000256" key="4">
    <source>
        <dbReference type="ARBA" id="ARBA00022840"/>
    </source>
</evidence>
<dbReference type="GO" id="GO:0015594">
    <property type="term" value="F:ABC-type putrescine transporter activity"/>
    <property type="evidence" value="ECO:0007669"/>
    <property type="project" value="InterPro"/>
</dbReference>
<dbReference type="InterPro" id="IPR013611">
    <property type="entry name" value="Transp-assoc_OB_typ2"/>
</dbReference>
<proteinExistence type="inferred from homology"/>
<dbReference type="Proteomes" id="UP000003964">
    <property type="component" value="Unassembled WGS sequence"/>
</dbReference>
<dbReference type="FunFam" id="3.40.50.300:FF:000133">
    <property type="entry name" value="Spermidine/putrescine import ATP-binding protein PotA"/>
    <property type="match status" value="1"/>
</dbReference>
<dbReference type="NCBIfam" id="TIGR01187">
    <property type="entry name" value="potA"/>
    <property type="match status" value="1"/>
</dbReference>
<keyword evidence="1 7" id="KW-0813">Transport</keyword>
<dbReference type="InterPro" id="IPR003439">
    <property type="entry name" value="ABC_transporter-like_ATP-bd"/>
</dbReference>
<dbReference type="SUPFAM" id="SSF52540">
    <property type="entry name" value="P-loop containing nucleoside triphosphate hydrolases"/>
    <property type="match status" value="1"/>
</dbReference>
<dbReference type="Pfam" id="PF00005">
    <property type="entry name" value="ABC_tran"/>
    <property type="match status" value="1"/>
</dbReference>
<dbReference type="GO" id="GO:0043190">
    <property type="term" value="C:ATP-binding cassette (ABC) transporter complex"/>
    <property type="evidence" value="ECO:0007669"/>
    <property type="project" value="InterPro"/>
</dbReference>
<dbReference type="PANTHER" id="PTHR42781">
    <property type="entry name" value="SPERMIDINE/PUTRESCINE IMPORT ATP-BINDING PROTEIN POTA"/>
    <property type="match status" value="1"/>
</dbReference>
<dbReference type="SMART" id="SM00382">
    <property type="entry name" value="AAA"/>
    <property type="match status" value="1"/>
</dbReference>
<dbReference type="GO" id="GO:0016887">
    <property type="term" value="F:ATP hydrolysis activity"/>
    <property type="evidence" value="ECO:0007669"/>
    <property type="project" value="InterPro"/>
</dbReference>